<evidence type="ECO:0000259" key="8">
    <source>
        <dbReference type="Pfam" id="PF03061"/>
    </source>
</evidence>
<reference evidence="10" key="1">
    <citation type="journal article" date="2019" name="Int. J. Syst. Evol. Microbiol.">
        <title>The Global Catalogue of Microorganisms (GCM) 10K type strain sequencing project: providing services to taxonomists for standard genome sequencing and annotation.</title>
        <authorList>
            <consortium name="The Broad Institute Genomics Platform"/>
            <consortium name="The Broad Institute Genome Sequencing Center for Infectious Disease"/>
            <person name="Wu L."/>
            <person name="Ma J."/>
        </authorList>
    </citation>
    <scope>NUCLEOTIDE SEQUENCE [LARGE SCALE GENOMIC DNA]</scope>
    <source>
        <strain evidence="10">CCUG 54520</strain>
    </source>
</reference>
<gene>
    <name evidence="9" type="ORF">ACFO6S_11475</name>
</gene>
<comment type="catalytic activity">
    <reaction evidence="7">
        <text>a medium-chain fatty acyl-CoA + H2O = a medium-chain fatty acid + CoA + H(+)</text>
        <dbReference type="Rhea" id="RHEA:68184"/>
        <dbReference type="ChEBI" id="CHEBI:15377"/>
        <dbReference type="ChEBI" id="CHEBI:15378"/>
        <dbReference type="ChEBI" id="CHEBI:57287"/>
        <dbReference type="ChEBI" id="CHEBI:59558"/>
        <dbReference type="ChEBI" id="CHEBI:90546"/>
    </reaction>
</comment>
<dbReference type="PANTHER" id="PTHR43240:SF20">
    <property type="entry name" value="MEDIUM_LONG-CHAIN ACYL-COA THIOESTERASE YIGI"/>
    <property type="match status" value="1"/>
</dbReference>
<dbReference type="Pfam" id="PF03061">
    <property type="entry name" value="4HBT"/>
    <property type="match status" value="1"/>
</dbReference>
<evidence type="ECO:0000313" key="9">
    <source>
        <dbReference type="EMBL" id="MFC4604305.1"/>
    </source>
</evidence>
<keyword evidence="1 9" id="KW-0378">Hydrolase</keyword>
<protein>
    <recommendedName>
        <fullName evidence="6">Medium/long-chain acyl-CoA thioesterase YigI</fullName>
        <ecNumber evidence="5">3.1.2.20</ecNumber>
    </recommendedName>
</protein>
<evidence type="ECO:0000256" key="2">
    <source>
        <dbReference type="ARBA" id="ARBA00035880"/>
    </source>
</evidence>
<dbReference type="InterPro" id="IPR003736">
    <property type="entry name" value="PAAI_dom"/>
</dbReference>
<feature type="domain" description="Thioesterase" evidence="8">
    <location>
        <begin position="47"/>
        <end position="118"/>
    </location>
</feature>
<evidence type="ECO:0000256" key="4">
    <source>
        <dbReference type="ARBA" id="ARBA00038381"/>
    </source>
</evidence>
<dbReference type="GO" id="GO:0016787">
    <property type="term" value="F:hydrolase activity"/>
    <property type="evidence" value="ECO:0007669"/>
    <property type="project" value="UniProtKB-KW"/>
</dbReference>
<dbReference type="Proteomes" id="UP001595914">
    <property type="component" value="Unassembled WGS sequence"/>
</dbReference>
<evidence type="ECO:0000256" key="5">
    <source>
        <dbReference type="ARBA" id="ARBA00038894"/>
    </source>
</evidence>
<comment type="catalytic activity">
    <reaction evidence="2">
        <text>a fatty acyl-CoA + H2O = a fatty acid + CoA + H(+)</text>
        <dbReference type="Rhea" id="RHEA:16781"/>
        <dbReference type="ChEBI" id="CHEBI:15377"/>
        <dbReference type="ChEBI" id="CHEBI:15378"/>
        <dbReference type="ChEBI" id="CHEBI:28868"/>
        <dbReference type="ChEBI" id="CHEBI:57287"/>
        <dbReference type="ChEBI" id="CHEBI:77636"/>
        <dbReference type="EC" id="3.1.2.20"/>
    </reaction>
</comment>
<sequence length="142" mass="14953">MLDMSEFANAIFYSQPFSNFLGAELDQVGKDSAQISVAIREELRQQHGFAHGGVISYLADNSLTFAGGLALGGDALTAEFKINYVRPARGKRLIARASTLSAGSRQAVCQSLIYSVNDDGVESLCAAALGTIVAAPANPARE</sequence>
<dbReference type="InterPro" id="IPR006683">
    <property type="entry name" value="Thioestr_dom"/>
</dbReference>
<organism evidence="9 10">
    <name type="scientific">Rhodococcus kronopolitis</name>
    <dbReference type="NCBI Taxonomy" id="1460226"/>
    <lineage>
        <taxon>Bacteria</taxon>
        <taxon>Bacillati</taxon>
        <taxon>Actinomycetota</taxon>
        <taxon>Actinomycetes</taxon>
        <taxon>Mycobacteriales</taxon>
        <taxon>Nocardiaceae</taxon>
        <taxon>Rhodococcus</taxon>
    </lineage>
</organism>
<name>A0ABV9FQI5_9NOCA</name>
<dbReference type="SUPFAM" id="SSF54637">
    <property type="entry name" value="Thioesterase/thiol ester dehydrase-isomerase"/>
    <property type="match status" value="1"/>
</dbReference>
<dbReference type="InterPro" id="IPR029069">
    <property type="entry name" value="HotDog_dom_sf"/>
</dbReference>
<evidence type="ECO:0000313" key="10">
    <source>
        <dbReference type="Proteomes" id="UP001595914"/>
    </source>
</evidence>
<dbReference type="NCBIfam" id="TIGR00369">
    <property type="entry name" value="unchar_dom_1"/>
    <property type="match status" value="1"/>
</dbReference>
<evidence type="ECO:0000256" key="6">
    <source>
        <dbReference type="ARBA" id="ARBA00040062"/>
    </source>
</evidence>
<keyword evidence="10" id="KW-1185">Reference proteome</keyword>
<proteinExistence type="inferred from homology"/>
<evidence type="ECO:0000256" key="7">
    <source>
        <dbReference type="ARBA" id="ARBA00048062"/>
    </source>
</evidence>
<dbReference type="EC" id="3.1.2.20" evidence="5"/>
<evidence type="ECO:0000256" key="1">
    <source>
        <dbReference type="ARBA" id="ARBA00022801"/>
    </source>
</evidence>
<dbReference type="RefSeq" id="WP_378417021.1">
    <property type="nucleotide sequence ID" value="NZ_JBHSFO010000005.1"/>
</dbReference>
<comment type="catalytic activity">
    <reaction evidence="3">
        <text>a long-chain fatty acyl-CoA + H2O = a long-chain fatty acid + CoA + H(+)</text>
        <dbReference type="Rhea" id="RHEA:67680"/>
        <dbReference type="ChEBI" id="CHEBI:15377"/>
        <dbReference type="ChEBI" id="CHEBI:15378"/>
        <dbReference type="ChEBI" id="CHEBI:57287"/>
        <dbReference type="ChEBI" id="CHEBI:57560"/>
        <dbReference type="ChEBI" id="CHEBI:83139"/>
    </reaction>
</comment>
<comment type="caution">
    <text evidence="9">The sequence shown here is derived from an EMBL/GenBank/DDBJ whole genome shotgun (WGS) entry which is preliminary data.</text>
</comment>
<dbReference type="EMBL" id="JBHSFO010000005">
    <property type="protein sequence ID" value="MFC4604305.1"/>
    <property type="molecule type" value="Genomic_DNA"/>
</dbReference>
<comment type="similarity">
    <text evidence="4">Belongs to the YigI thioesterase family.</text>
</comment>
<dbReference type="Gene3D" id="3.10.129.10">
    <property type="entry name" value="Hotdog Thioesterase"/>
    <property type="match status" value="1"/>
</dbReference>
<dbReference type="CDD" id="cd03443">
    <property type="entry name" value="PaaI_thioesterase"/>
    <property type="match status" value="1"/>
</dbReference>
<dbReference type="PANTHER" id="PTHR43240">
    <property type="entry name" value="1,4-DIHYDROXY-2-NAPHTHOYL-COA THIOESTERASE 1"/>
    <property type="match status" value="1"/>
</dbReference>
<evidence type="ECO:0000256" key="3">
    <source>
        <dbReference type="ARBA" id="ARBA00036002"/>
    </source>
</evidence>
<accession>A0ABV9FQI5</accession>